<dbReference type="Proteomes" id="UP000553766">
    <property type="component" value="Unassembled WGS sequence"/>
</dbReference>
<feature type="domain" description="Methyltransferase type 12" evidence="1">
    <location>
        <begin position="65"/>
        <end position="148"/>
    </location>
</feature>
<name>A0A840WMF6_9RHOB</name>
<evidence type="ECO:0000313" key="2">
    <source>
        <dbReference type="EMBL" id="MBB5514842.1"/>
    </source>
</evidence>
<proteinExistence type="predicted"/>
<organism evidence="2 3">
    <name type="scientific">Rubricella aquisinus</name>
    <dbReference type="NCBI Taxonomy" id="2028108"/>
    <lineage>
        <taxon>Bacteria</taxon>
        <taxon>Pseudomonadati</taxon>
        <taxon>Pseudomonadota</taxon>
        <taxon>Alphaproteobacteria</taxon>
        <taxon>Rhodobacterales</taxon>
        <taxon>Paracoccaceae</taxon>
        <taxon>Rubricella</taxon>
    </lineage>
</organism>
<keyword evidence="2" id="KW-0808">Transferase</keyword>
<accession>A0A840WMF6</accession>
<keyword evidence="3" id="KW-1185">Reference proteome</keyword>
<keyword evidence="2" id="KW-0489">Methyltransferase</keyword>
<dbReference type="RefSeq" id="WP_184008853.1">
    <property type="nucleotide sequence ID" value="NZ_JACIJS010000002.1"/>
</dbReference>
<dbReference type="SUPFAM" id="SSF53335">
    <property type="entry name" value="S-adenosyl-L-methionine-dependent methyltransferases"/>
    <property type="match status" value="1"/>
</dbReference>
<evidence type="ECO:0000259" key="1">
    <source>
        <dbReference type="Pfam" id="PF08242"/>
    </source>
</evidence>
<dbReference type="InterPro" id="IPR013217">
    <property type="entry name" value="Methyltransf_12"/>
</dbReference>
<dbReference type="InterPro" id="IPR029063">
    <property type="entry name" value="SAM-dependent_MTases_sf"/>
</dbReference>
<evidence type="ECO:0000313" key="3">
    <source>
        <dbReference type="Proteomes" id="UP000553766"/>
    </source>
</evidence>
<dbReference type="Gene3D" id="3.40.50.150">
    <property type="entry name" value="Vaccinia Virus protein VP39"/>
    <property type="match status" value="1"/>
</dbReference>
<dbReference type="GO" id="GO:0032259">
    <property type="term" value="P:methylation"/>
    <property type="evidence" value="ECO:0007669"/>
    <property type="project" value="UniProtKB-KW"/>
</dbReference>
<protein>
    <submittedName>
        <fullName evidence="2">SAM-dependent methyltransferase</fullName>
    </submittedName>
</protein>
<dbReference type="EMBL" id="JACIJS010000002">
    <property type="protein sequence ID" value="MBB5514842.1"/>
    <property type="molecule type" value="Genomic_DNA"/>
</dbReference>
<dbReference type="GO" id="GO:0008168">
    <property type="term" value="F:methyltransferase activity"/>
    <property type="evidence" value="ECO:0007669"/>
    <property type="project" value="UniProtKB-KW"/>
</dbReference>
<dbReference type="AlphaFoldDB" id="A0A840WMF6"/>
<comment type="caution">
    <text evidence="2">The sequence shown here is derived from an EMBL/GenBank/DDBJ whole genome shotgun (WGS) entry which is preliminary data.</text>
</comment>
<gene>
    <name evidence="2" type="ORF">FHS89_000848</name>
</gene>
<dbReference type="Pfam" id="PF08242">
    <property type="entry name" value="Methyltransf_12"/>
    <property type="match status" value="1"/>
</dbReference>
<reference evidence="2 3" key="1">
    <citation type="submission" date="2020-08" db="EMBL/GenBank/DDBJ databases">
        <title>Genomic Encyclopedia of Type Strains, Phase IV (KMG-IV): sequencing the most valuable type-strain genomes for metagenomic binning, comparative biology and taxonomic classification.</title>
        <authorList>
            <person name="Goeker M."/>
        </authorList>
    </citation>
    <scope>NUCLEOTIDE SEQUENCE [LARGE SCALE GENOMIC DNA]</scope>
    <source>
        <strain evidence="2 3">DSM 103377</strain>
    </source>
</reference>
<sequence length="219" mass="25159">MTSPQPTPEEVFTDIYRNHRWGRWVKGERLYFSGAGSYLPEIVDPFVETIRRFTATQEKPLSITDIGCGDFQVGQRIRPLFGRYTACDVVPDLIRDNRPRYRDLEVIFRHLDITCSPAPIADVILVRQVFQHLSNAHIAQALANITGRCTHLIVADIRPKGKDWPVNRDMPTQTYTRMTDNSGLVLTEPPFCLRPVGHTTLSRIPCDTGWLETIHYRLR</sequence>